<evidence type="ECO:0000259" key="5">
    <source>
        <dbReference type="SMART" id="SM01038"/>
    </source>
</evidence>
<evidence type="ECO:0000256" key="1">
    <source>
        <dbReference type="ARBA" id="ARBA00001412"/>
    </source>
</evidence>
<gene>
    <name evidence="6" type="primary">lacZ_1</name>
    <name evidence="6" type="ORF">NCTC8284_02885</name>
</gene>
<protein>
    <recommendedName>
        <fullName evidence="2">beta-galactosidase</fullName>
        <ecNumber evidence="2">3.2.1.23</ecNumber>
    </recommendedName>
</protein>
<dbReference type="InterPro" id="IPR014718">
    <property type="entry name" value="GH-type_carb-bd"/>
</dbReference>
<reference evidence="6 7" key="1">
    <citation type="submission" date="2018-12" db="EMBL/GenBank/DDBJ databases">
        <authorList>
            <consortium name="Pathogen Informatics"/>
        </authorList>
    </citation>
    <scope>NUCLEOTIDE SEQUENCE [LARGE SCALE GENOMIC DNA]</scope>
    <source>
        <strain evidence="6 7">NCTC8284</strain>
    </source>
</reference>
<dbReference type="PANTHER" id="PTHR46323">
    <property type="entry name" value="BETA-GALACTOSIDASE"/>
    <property type="match status" value="1"/>
</dbReference>
<evidence type="ECO:0000256" key="3">
    <source>
        <dbReference type="ARBA" id="ARBA00022801"/>
    </source>
</evidence>
<organism evidence="6 7">
    <name type="scientific">Rodentibacter pneumotropicus</name>
    <dbReference type="NCBI Taxonomy" id="758"/>
    <lineage>
        <taxon>Bacteria</taxon>
        <taxon>Pseudomonadati</taxon>
        <taxon>Pseudomonadota</taxon>
        <taxon>Gammaproteobacteria</taxon>
        <taxon>Pasteurellales</taxon>
        <taxon>Pasteurellaceae</taxon>
        <taxon>Rodentibacter</taxon>
    </lineage>
</organism>
<evidence type="ECO:0000313" key="7">
    <source>
        <dbReference type="Proteomes" id="UP000278733"/>
    </source>
</evidence>
<dbReference type="InterPro" id="IPR011013">
    <property type="entry name" value="Gal_mutarotase_sf_dom"/>
</dbReference>
<keyword evidence="3 6" id="KW-0378">Hydrolase</keyword>
<dbReference type="GO" id="GO:0004565">
    <property type="term" value="F:beta-galactosidase activity"/>
    <property type="evidence" value="ECO:0007669"/>
    <property type="project" value="UniProtKB-EC"/>
</dbReference>
<dbReference type="GO" id="GO:0005990">
    <property type="term" value="P:lactose catabolic process"/>
    <property type="evidence" value="ECO:0007669"/>
    <property type="project" value="TreeGrafter"/>
</dbReference>
<dbReference type="STRING" id="758.GCA_000730685_00229"/>
<dbReference type="Pfam" id="PF02929">
    <property type="entry name" value="Bgal_small_N"/>
    <property type="match status" value="1"/>
</dbReference>
<evidence type="ECO:0000313" key="6">
    <source>
        <dbReference type="EMBL" id="VEH67688.1"/>
    </source>
</evidence>
<evidence type="ECO:0000256" key="4">
    <source>
        <dbReference type="ARBA" id="ARBA00023295"/>
    </source>
</evidence>
<dbReference type="GO" id="GO:0009341">
    <property type="term" value="C:beta-galactosidase complex"/>
    <property type="evidence" value="ECO:0007669"/>
    <property type="project" value="InterPro"/>
</dbReference>
<keyword evidence="4 6" id="KW-0326">Glycosidase</keyword>
<dbReference type="InterPro" id="IPR050347">
    <property type="entry name" value="Bact_Beta-galactosidase"/>
</dbReference>
<dbReference type="SMART" id="SM01038">
    <property type="entry name" value="Bgal_small_N"/>
    <property type="match status" value="1"/>
</dbReference>
<name>A0A448MRC5_9PAST</name>
<comment type="catalytic activity">
    <reaction evidence="1">
        <text>Hydrolysis of terminal non-reducing beta-D-galactose residues in beta-D-galactosides.</text>
        <dbReference type="EC" id="3.2.1.23"/>
    </reaction>
</comment>
<dbReference type="EC" id="3.2.1.23" evidence="2"/>
<evidence type="ECO:0000256" key="2">
    <source>
        <dbReference type="ARBA" id="ARBA00012756"/>
    </source>
</evidence>
<dbReference type="PANTHER" id="PTHR46323:SF2">
    <property type="entry name" value="BETA-GALACTOSIDASE"/>
    <property type="match status" value="1"/>
</dbReference>
<feature type="domain" description="Beta galactosidase small chain/" evidence="5">
    <location>
        <begin position="18"/>
        <end position="241"/>
    </location>
</feature>
<dbReference type="InterPro" id="IPR004199">
    <property type="entry name" value="B-gal_small/dom_5"/>
</dbReference>
<dbReference type="SUPFAM" id="SSF74650">
    <property type="entry name" value="Galactose mutarotase-like"/>
    <property type="match status" value="1"/>
</dbReference>
<dbReference type="KEGG" id="rpne:NCTC8284_02885"/>
<dbReference type="Gene3D" id="2.70.98.10">
    <property type="match status" value="1"/>
</dbReference>
<sequence>MKKAENSISVEENAHQVLISVGKFCYEFDKHRGIITQISCGGSSWLNAPLDFNIWRAPLDNDSLIKIHWLAAGYHQATTRAYNFTIVKQESTVEIRAECGLNAVSRERILTLDVIYRIDVQGDLSIKIYAKKQPHLPFLPRFGVRFFLKDSFQQAEYIGYGETESYLDKYQAAQFGLYKTTPKDNHVPYLKPQENGSHIGCQHFTIKGERERLSIHCDKAFSFNLSPYTQEELGAKNITMN</sequence>
<dbReference type="AlphaFoldDB" id="A0A448MRC5"/>
<dbReference type="GO" id="GO:0030246">
    <property type="term" value="F:carbohydrate binding"/>
    <property type="evidence" value="ECO:0007669"/>
    <property type="project" value="InterPro"/>
</dbReference>
<dbReference type="EMBL" id="LR134405">
    <property type="protein sequence ID" value="VEH67688.1"/>
    <property type="molecule type" value="Genomic_DNA"/>
</dbReference>
<proteinExistence type="predicted"/>
<accession>A0A448MRC5</accession>
<dbReference type="Proteomes" id="UP000278733">
    <property type="component" value="Chromosome"/>
</dbReference>